<feature type="domain" description="SSD" evidence="8">
    <location>
        <begin position="206"/>
        <end position="336"/>
    </location>
</feature>
<keyword evidence="4 7" id="KW-0812">Transmembrane</keyword>
<feature type="transmembrane region" description="Helical" evidence="7">
    <location>
        <begin position="623"/>
        <end position="645"/>
    </location>
</feature>
<feature type="transmembrane region" description="Helical" evidence="7">
    <location>
        <begin position="181"/>
        <end position="199"/>
    </location>
</feature>
<evidence type="ECO:0000256" key="4">
    <source>
        <dbReference type="ARBA" id="ARBA00022692"/>
    </source>
</evidence>
<dbReference type="InterPro" id="IPR000731">
    <property type="entry name" value="SSD"/>
</dbReference>
<dbReference type="AlphaFoldDB" id="A0A846Z7H9"/>
<evidence type="ECO:0000259" key="8">
    <source>
        <dbReference type="PROSITE" id="PS50156"/>
    </source>
</evidence>
<feature type="transmembrane region" description="Helical" evidence="7">
    <location>
        <begin position="525"/>
        <end position="542"/>
    </location>
</feature>
<protein>
    <submittedName>
        <fullName evidence="9">MMPL family transporter</fullName>
    </submittedName>
</protein>
<evidence type="ECO:0000256" key="3">
    <source>
        <dbReference type="ARBA" id="ARBA00022475"/>
    </source>
</evidence>
<keyword evidence="10" id="KW-1185">Reference proteome</keyword>
<evidence type="ECO:0000313" key="10">
    <source>
        <dbReference type="Proteomes" id="UP000579250"/>
    </source>
</evidence>
<proteinExistence type="inferred from homology"/>
<dbReference type="InterPro" id="IPR004869">
    <property type="entry name" value="MMPL_dom"/>
</dbReference>
<dbReference type="PANTHER" id="PTHR33406:SF6">
    <property type="entry name" value="MEMBRANE PROTEIN YDGH-RELATED"/>
    <property type="match status" value="1"/>
</dbReference>
<dbReference type="PROSITE" id="PS50156">
    <property type="entry name" value="SSD"/>
    <property type="match status" value="2"/>
</dbReference>
<feature type="transmembrane region" description="Helical" evidence="7">
    <location>
        <begin position="657"/>
        <end position="678"/>
    </location>
</feature>
<sequence>MSAPTPAPPRPPVHRLAGLIAGRRSKWAVLAVWVALLVALGPLAGKLGDVEENDAAAWLPAGAESTQIVELEDQFRKDETMPAVIVYERSGGLTQADRAKAASDVTALQDLPGAQKVQGPFASKDGKALQTLVPLTDEDLTGAVDSARDLAKRGPPGLTAHVTGPAGSGADMFEVFESLDGFLLMAAGLVVIVLLLFIYRSPILWFVPVLSAVFALGLAQSTVYLLAKYADLTVNGQSAGILTVLVFGVATDYALLLVARYREELHRHEDRHEAMAFALRRAAPAIVASAATVAVGLLCLLLADMNSTSGLGPVAAAGVITALAAMTTLLPALLVIFGRWLFWPLVPRFDEKYLKPEAYEAEHSVWSRVAGLVGRRPRALWAVTMLGLIVLTLGLGSLKTDGLSDAGQFTGKPDSVKGSAVVARHFAAGSGSPAVIIGRATASDQIAQTVRGTPGIAEVGAPMTVNGLVKYEAVLKDPADSEAARTTIDRLRTAVHDVPSADGKVGGMTATSLDIKRASARDNKVIIPIVLAVVFLILTALLRAAVAPLLMIGTVVLSFLASLGACAVIFQNGFGFEGTDAGFPLLAFIFLVALGVDYNIFLMHRVREESQTLGTRRGIRRGLTVTGGVITSAGLVLAATFASMVTLPLVGMVEMGFVVAFGVLLDTLVVRSLLLPALSHDIGRRIWAPGRLAKKEPAAEPKVLDPVG</sequence>
<feature type="transmembrane region" description="Helical" evidence="7">
    <location>
        <begin position="282"/>
        <end position="303"/>
    </location>
</feature>
<keyword evidence="5 7" id="KW-1133">Transmembrane helix</keyword>
<keyword evidence="3" id="KW-1003">Cell membrane</keyword>
<name>A0A846Z7H9_9ACTN</name>
<evidence type="ECO:0000256" key="5">
    <source>
        <dbReference type="ARBA" id="ARBA00022989"/>
    </source>
</evidence>
<dbReference type="Proteomes" id="UP000579250">
    <property type="component" value="Unassembled WGS sequence"/>
</dbReference>
<comment type="subcellular location">
    <subcellularLocation>
        <location evidence="1">Cell membrane</location>
        <topology evidence="1">Multi-pass membrane protein</topology>
    </subcellularLocation>
</comment>
<keyword evidence="6 7" id="KW-0472">Membrane</keyword>
<feature type="transmembrane region" description="Helical" evidence="7">
    <location>
        <begin position="206"/>
        <end position="227"/>
    </location>
</feature>
<dbReference type="Pfam" id="PF03176">
    <property type="entry name" value="MMPL"/>
    <property type="match status" value="2"/>
</dbReference>
<comment type="similarity">
    <text evidence="2">Belongs to the resistance-nodulation-cell division (RND) (TC 2.A.6) family. MmpL subfamily.</text>
</comment>
<evidence type="ECO:0000256" key="7">
    <source>
        <dbReference type="SAM" id="Phobius"/>
    </source>
</evidence>
<evidence type="ECO:0000256" key="6">
    <source>
        <dbReference type="ARBA" id="ARBA00023136"/>
    </source>
</evidence>
<evidence type="ECO:0000256" key="2">
    <source>
        <dbReference type="ARBA" id="ARBA00010157"/>
    </source>
</evidence>
<feature type="transmembrane region" description="Helical" evidence="7">
    <location>
        <begin position="582"/>
        <end position="602"/>
    </location>
</feature>
<reference evidence="9 10" key="1">
    <citation type="submission" date="2020-04" db="EMBL/GenBank/DDBJ databases">
        <title>MicrobeNet Type strains.</title>
        <authorList>
            <person name="Nicholson A.C."/>
        </authorList>
    </citation>
    <scope>NUCLEOTIDE SEQUENCE [LARGE SCALE GENOMIC DNA]</scope>
    <source>
        <strain evidence="9 10">ATCC BAA-277</strain>
    </source>
</reference>
<organism evidence="9 10">
    <name type="scientific">Actinomadura latina</name>
    <dbReference type="NCBI Taxonomy" id="163603"/>
    <lineage>
        <taxon>Bacteria</taxon>
        <taxon>Bacillati</taxon>
        <taxon>Actinomycetota</taxon>
        <taxon>Actinomycetes</taxon>
        <taxon>Streptosporangiales</taxon>
        <taxon>Thermomonosporaceae</taxon>
        <taxon>Actinomadura</taxon>
    </lineage>
</organism>
<dbReference type="PANTHER" id="PTHR33406">
    <property type="entry name" value="MEMBRANE PROTEIN MJ1562-RELATED"/>
    <property type="match status" value="1"/>
</dbReference>
<dbReference type="Gene3D" id="1.20.1640.10">
    <property type="entry name" value="Multidrug efflux transporter AcrB transmembrane domain"/>
    <property type="match status" value="2"/>
</dbReference>
<dbReference type="GO" id="GO:0005886">
    <property type="term" value="C:plasma membrane"/>
    <property type="evidence" value="ECO:0007669"/>
    <property type="project" value="UniProtKB-SubCell"/>
</dbReference>
<dbReference type="RefSeq" id="WP_067640198.1">
    <property type="nucleotide sequence ID" value="NZ_JAAXPI010000037.1"/>
</dbReference>
<accession>A0A846Z7H9</accession>
<feature type="transmembrane region" description="Helical" evidence="7">
    <location>
        <begin position="379"/>
        <end position="398"/>
    </location>
</feature>
<evidence type="ECO:0000256" key="1">
    <source>
        <dbReference type="ARBA" id="ARBA00004651"/>
    </source>
</evidence>
<feature type="transmembrane region" description="Helical" evidence="7">
    <location>
        <begin position="239"/>
        <end position="261"/>
    </location>
</feature>
<dbReference type="EMBL" id="JAAXPI010000037">
    <property type="protein sequence ID" value="NKZ06555.1"/>
    <property type="molecule type" value="Genomic_DNA"/>
</dbReference>
<evidence type="ECO:0000313" key="9">
    <source>
        <dbReference type="EMBL" id="NKZ06555.1"/>
    </source>
</evidence>
<comment type="caution">
    <text evidence="9">The sequence shown here is derived from an EMBL/GenBank/DDBJ whole genome shotgun (WGS) entry which is preliminary data.</text>
</comment>
<feature type="domain" description="SSD" evidence="8">
    <location>
        <begin position="550"/>
        <end position="680"/>
    </location>
</feature>
<feature type="transmembrane region" description="Helical" evidence="7">
    <location>
        <begin position="549"/>
        <end position="570"/>
    </location>
</feature>
<dbReference type="SUPFAM" id="SSF82866">
    <property type="entry name" value="Multidrug efflux transporter AcrB transmembrane domain"/>
    <property type="match status" value="2"/>
</dbReference>
<feature type="transmembrane region" description="Helical" evidence="7">
    <location>
        <begin position="315"/>
        <end position="342"/>
    </location>
</feature>
<dbReference type="InterPro" id="IPR050545">
    <property type="entry name" value="Mycobact_MmpL"/>
</dbReference>
<gene>
    <name evidence="9" type="ORF">HGB48_22825</name>
</gene>